<feature type="domain" description="EGF-like" evidence="6">
    <location>
        <begin position="248"/>
        <end position="286"/>
    </location>
</feature>
<dbReference type="AlphaFoldDB" id="A0AAV4BJF8"/>
<evidence type="ECO:0000259" key="6">
    <source>
        <dbReference type="PROSITE" id="PS50026"/>
    </source>
</evidence>
<evidence type="ECO:0000256" key="2">
    <source>
        <dbReference type="PROSITE-ProRule" id="PRU00076"/>
    </source>
</evidence>
<feature type="domain" description="Laminin G" evidence="5">
    <location>
        <begin position="53"/>
        <end position="251"/>
    </location>
</feature>
<keyword evidence="4" id="KW-1133">Transmembrane helix</keyword>
<dbReference type="SMART" id="SM00181">
    <property type="entry name" value="EGF"/>
    <property type="match status" value="2"/>
</dbReference>
<keyword evidence="2" id="KW-0245">EGF-like domain</keyword>
<comment type="caution">
    <text evidence="7">The sequence shown here is derived from an EMBL/GenBank/DDBJ whole genome shotgun (WGS) entry which is preliminary data.</text>
</comment>
<dbReference type="Proteomes" id="UP000735302">
    <property type="component" value="Unassembled WGS sequence"/>
</dbReference>
<evidence type="ECO:0000259" key="5">
    <source>
        <dbReference type="PROSITE" id="PS50025"/>
    </source>
</evidence>
<keyword evidence="8" id="KW-1185">Reference proteome</keyword>
<evidence type="ECO:0000313" key="8">
    <source>
        <dbReference type="Proteomes" id="UP000735302"/>
    </source>
</evidence>
<dbReference type="Pfam" id="PF02210">
    <property type="entry name" value="Laminin_G_2"/>
    <property type="match status" value="2"/>
</dbReference>
<dbReference type="Gene3D" id="2.10.25.10">
    <property type="entry name" value="Laminin"/>
    <property type="match status" value="2"/>
</dbReference>
<dbReference type="Pfam" id="PF00008">
    <property type="entry name" value="EGF"/>
    <property type="match status" value="1"/>
</dbReference>
<dbReference type="EMBL" id="BLXT01005065">
    <property type="protein sequence ID" value="GFO19308.1"/>
    <property type="molecule type" value="Genomic_DNA"/>
</dbReference>
<organism evidence="7 8">
    <name type="scientific">Plakobranchus ocellatus</name>
    <dbReference type="NCBI Taxonomy" id="259542"/>
    <lineage>
        <taxon>Eukaryota</taxon>
        <taxon>Metazoa</taxon>
        <taxon>Spiralia</taxon>
        <taxon>Lophotrochozoa</taxon>
        <taxon>Mollusca</taxon>
        <taxon>Gastropoda</taxon>
        <taxon>Heterobranchia</taxon>
        <taxon>Euthyneura</taxon>
        <taxon>Panpulmonata</taxon>
        <taxon>Sacoglossa</taxon>
        <taxon>Placobranchoidea</taxon>
        <taxon>Plakobranchidae</taxon>
        <taxon>Plakobranchus</taxon>
    </lineage>
</organism>
<dbReference type="GO" id="GO:0016020">
    <property type="term" value="C:membrane"/>
    <property type="evidence" value="ECO:0007669"/>
    <property type="project" value="UniProtKB-SubCell"/>
</dbReference>
<dbReference type="SUPFAM" id="SSF49899">
    <property type="entry name" value="Concanavalin A-like lectins/glucanases"/>
    <property type="match status" value="2"/>
</dbReference>
<dbReference type="InterPro" id="IPR013320">
    <property type="entry name" value="ConA-like_dom_sf"/>
</dbReference>
<name>A0AAV4BJF8_9GAST</name>
<feature type="disulfide bond" evidence="2">
    <location>
        <begin position="256"/>
        <end position="273"/>
    </location>
</feature>
<keyword evidence="1 2" id="KW-1015">Disulfide bond</keyword>
<evidence type="ECO:0000313" key="7">
    <source>
        <dbReference type="EMBL" id="GFO19308.1"/>
    </source>
</evidence>
<gene>
    <name evidence="7" type="ORF">PoB_004581300</name>
</gene>
<feature type="transmembrane region" description="Helical" evidence="4">
    <location>
        <begin position="566"/>
        <end position="590"/>
    </location>
</feature>
<feature type="domain" description="Laminin G" evidence="5">
    <location>
        <begin position="290"/>
        <end position="480"/>
    </location>
</feature>
<feature type="region of interest" description="Disordered" evidence="3">
    <location>
        <begin position="793"/>
        <end position="818"/>
    </location>
</feature>
<dbReference type="SMART" id="SM00282">
    <property type="entry name" value="LamG"/>
    <property type="match status" value="2"/>
</dbReference>
<dbReference type="PANTHER" id="PTHR15036">
    <property type="entry name" value="PIKACHURIN-LIKE PROTEIN"/>
    <property type="match status" value="1"/>
</dbReference>
<feature type="compositionally biased region" description="Low complexity" evidence="3">
    <location>
        <begin position="635"/>
        <end position="649"/>
    </location>
</feature>
<keyword evidence="4" id="KW-0472">Membrane</keyword>
<evidence type="ECO:0000256" key="4">
    <source>
        <dbReference type="SAM" id="Phobius"/>
    </source>
</evidence>
<sequence length="975" mass="108365">MAGVSKGCMSSCWPNPCQNGGVCQENWVSYTCRCANSWAHIGENCEIDINKDHVTFSGLSGSSLLFDLTDEQPHALSATIVLSFRTLLTEALLIYMHNHLGNFVQLELTDKHTVVISYNNMNQIVRKAVRTDDPLNDGKWKQVVAENYYNFTRLIVDGQSKVIEVRRDHFQTFMRNPFNGSFDQQTVFIRRTSNPFIHAYVGGIKDGDTTTNFLSGCIRGLRVGDYVFRLQDNAKSFQNDTLITPACNKGCQKLTCNNNGVCVEKWGYGHFKCNFDQTGFSGRRCEIEPSVLVRGNTVVRHSFQLPLQERYSLSERLSFRFKADPRQSEAKNKQIVLVYITSTKDKDYIIIKFDTAGNFVLETNQGDGIYPIKVRGQFEDGQPHDFSYVRVGSRMNLELDSRTEVSFNYPDYPLNNIDTIFIGGYIRDALNFLDVANFSGCISNTAFVPKDGSSRTLHTLRDLHIEEKGVTVFGDQTIGCSTAKEDKTTTQAPPVAAHITPGTYMESSMPPWIDGALHIVTLSAVPKGKQVISSSPLTPASTSVKGLDNDTYPVLFNTSDEPVGDISIIIAVIVVALLLVGSLCLILVLVRMRKHRGDYLGKKSGDELNGNAKQEADMELRQPLHNHHTSLGTLSGSSRNSPAPISSSGGPHTATQRRIIHPPTVPSDHLAKLDEFSMISVALGPRVPKPDVHPPEEARKRYEEGYYNVHSNLADGETECIGPIYSVRKQRPASSISEVLEEMERRQTPLTNDTPERPVRLHGEGELEWDSQADASAPLRTEEHALMNLPLLPTIPDDREESRLSSFSGHPSSSLGGDSFYQKYSGPLECSGSPAWSSHMNSTAECNGDSGYEAESRREATEDDITPEMADEIADINFHSDHPPKLYSFMVPDLRVNQFADPHFCDSHSPAGIFRDHSHGGNFINNSPEGEISYENSFRRDPFKSSNSSGFHMEESPDLSCMSANDRLLQEGTEV</sequence>
<protein>
    <submittedName>
        <fullName evidence="7">Contactin associated protein-like 5-1</fullName>
    </submittedName>
</protein>
<dbReference type="InterPro" id="IPR000742">
    <property type="entry name" value="EGF"/>
</dbReference>
<dbReference type="InterPro" id="IPR001791">
    <property type="entry name" value="Laminin_G"/>
</dbReference>
<feature type="compositionally biased region" description="Low complexity" evidence="3">
    <location>
        <begin position="804"/>
        <end position="814"/>
    </location>
</feature>
<comment type="caution">
    <text evidence="2">Lacks conserved residue(s) required for the propagation of feature annotation.</text>
</comment>
<accession>A0AAV4BJF8</accession>
<dbReference type="PROSITE" id="PS50026">
    <property type="entry name" value="EGF_3"/>
    <property type="match status" value="2"/>
</dbReference>
<evidence type="ECO:0000256" key="3">
    <source>
        <dbReference type="SAM" id="MobiDB-lite"/>
    </source>
</evidence>
<dbReference type="CDD" id="cd00110">
    <property type="entry name" value="LamG"/>
    <property type="match status" value="2"/>
</dbReference>
<dbReference type="Gene3D" id="2.60.120.200">
    <property type="match status" value="2"/>
</dbReference>
<dbReference type="PROSITE" id="PS50025">
    <property type="entry name" value="LAM_G_DOMAIN"/>
    <property type="match status" value="2"/>
</dbReference>
<feature type="region of interest" description="Disordered" evidence="3">
    <location>
        <begin position="832"/>
        <end position="862"/>
    </location>
</feature>
<feature type="compositionally biased region" description="Polar residues" evidence="3">
    <location>
        <begin position="834"/>
        <end position="845"/>
    </location>
</feature>
<proteinExistence type="predicted"/>
<keyword evidence="4" id="KW-0812">Transmembrane</keyword>
<dbReference type="PANTHER" id="PTHR15036:SF49">
    <property type="entry name" value="AXOTACTIN"/>
    <property type="match status" value="1"/>
</dbReference>
<evidence type="ECO:0000256" key="1">
    <source>
        <dbReference type="ARBA" id="ARBA00023157"/>
    </source>
</evidence>
<dbReference type="CDD" id="cd00054">
    <property type="entry name" value="EGF_CA"/>
    <property type="match status" value="1"/>
</dbReference>
<reference evidence="7 8" key="1">
    <citation type="journal article" date="2021" name="Elife">
        <title>Chloroplast acquisition without the gene transfer in kleptoplastic sea slugs, Plakobranchus ocellatus.</title>
        <authorList>
            <person name="Maeda T."/>
            <person name="Takahashi S."/>
            <person name="Yoshida T."/>
            <person name="Shimamura S."/>
            <person name="Takaki Y."/>
            <person name="Nagai Y."/>
            <person name="Toyoda A."/>
            <person name="Suzuki Y."/>
            <person name="Arimoto A."/>
            <person name="Ishii H."/>
            <person name="Satoh N."/>
            <person name="Nishiyama T."/>
            <person name="Hasebe M."/>
            <person name="Maruyama T."/>
            <person name="Minagawa J."/>
            <person name="Obokata J."/>
            <person name="Shigenobu S."/>
        </authorList>
    </citation>
    <scope>NUCLEOTIDE SEQUENCE [LARGE SCALE GENOMIC DNA]</scope>
</reference>
<feature type="domain" description="EGF-like" evidence="6">
    <location>
        <begin position="9"/>
        <end position="46"/>
    </location>
</feature>
<dbReference type="InterPro" id="IPR050372">
    <property type="entry name" value="Neurexin-related_CASP"/>
</dbReference>
<feature type="region of interest" description="Disordered" evidence="3">
    <location>
        <begin position="627"/>
        <end position="658"/>
    </location>
</feature>